<organism evidence="2 3">
    <name type="scientific">Trichoderma ghanense</name>
    <dbReference type="NCBI Taxonomy" id="65468"/>
    <lineage>
        <taxon>Eukaryota</taxon>
        <taxon>Fungi</taxon>
        <taxon>Dikarya</taxon>
        <taxon>Ascomycota</taxon>
        <taxon>Pezizomycotina</taxon>
        <taxon>Sordariomycetes</taxon>
        <taxon>Hypocreomycetidae</taxon>
        <taxon>Hypocreales</taxon>
        <taxon>Hypocreaceae</taxon>
        <taxon>Trichoderma</taxon>
    </lineage>
</organism>
<accession>A0ABY2HDZ2</accession>
<name>A0ABY2HDZ2_9HYPO</name>
<dbReference type="EMBL" id="PPTA01000002">
    <property type="protein sequence ID" value="TFB06214.1"/>
    <property type="molecule type" value="Genomic_DNA"/>
</dbReference>
<feature type="compositionally biased region" description="Basic residues" evidence="1">
    <location>
        <begin position="1"/>
        <end position="13"/>
    </location>
</feature>
<evidence type="ECO:0000313" key="3">
    <source>
        <dbReference type="Proteomes" id="UP001642720"/>
    </source>
</evidence>
<reference evidence="2 3" key="1">
    <citation type="submission" date="2018-01" db="EMBL/GenBank/DDBJ databases">
        <title>Genome characterization of the sugarcane-associated fungus Trichoderma ghanense CCMA-1212 and their application in lignocelulose bioconversion.</title>
        <authorList>
            <person name="Steindorff A.S."/>
            <person name="Mendes T.D."/>
            <person name="Vilela E.S.D."/>
            <person name="Rodrigues D.S."/>
            <person name="Formighieri E.F."/>
            <person name="Melo I.S."/>
            <person name="Favaro L.C.L."/>
        </authorList>
    </citation>
    <scope>NUCLEOTIDE SEQUENCE [LARGE SCALE GENOMIC DNA]</scope>
    <source>
        <strain evidence="2 3">CCMA-1212</strain>
    </source>
</reference>
<feature type="region of interest" description="Disordered" evidence="1">
    <location>
        <begin position="1"/>
        <end position="65"/>
    </location>
</feature>
<sequence length="122" mass="13214">MPCHAMRREKSARRGQGATHTAAVAGEIQLLVHPSTQNRNQRPSGRAPMQARATPPVAKVQGQSAAAENLDAASARVPMQYRHQLVPLVLVVDCEPSVQPAASRSRETSRGWRSRGAIFDVL</sequence>
<proteinExistence type="predicted"/>
<protein>
    <submittedName>
        <fullName evidence="2">Uncharacterized protein</fullName>
    </submittedName>
</protein>
<dbReference type="Proteomes" id="UP001642720">
    <property type="component" value="Unassembled WGS sequence"/>
</dbReference>
<evidence type="ECO:0000256" key="1">
    <source>
        <dbReference type="SAM" id="MobiDB-lite"/>
    </source>
</evidence>
<comment type="caution">
    <text evidence="2">The sequence shown here is derived from an EMBL/GenBank/DDBJ whole genome shotgun (WGS) entry which is preliminary data.</text>
</comment>
<gene>
    <name evidence="2" type="ORF">CCMA1212_001756</name>
</gene>
<feature type="compositionally biased region" description="Polar residues" evidence="1">
    <location>
        <begin position="34"/>
        <end position="43"/>
    </location>
</feature>
<evidence type="ECO:0000313" key="2">
    <source>
        <dbReference type="EMBL" id="TFB06214.1"/>
    </source>
</evidence>
<dbReference type="RefSeq" id="XP_073562415.1">
    <property type="nucleotide sequence ID" value="XM_073699172.1"/>
</dbReference>
<dbReference type="GeneID" id="300573622"/>
<keyword evidence="3" id="KW-1185">Reference proteome</keyword>